<feature type="transmembrane region" description="Helical" evidence="2">
    <location>
        <begin position="68"/>
        <end position="90"/>
    </location>
</feature>
<evidence type="ECO:0000256" key="1">
    <source>
        <dbReference type="SAM" id="MobiDB-lite"/>
    </source>
</evidence>
<accession>A0A2G4SW19</accession>
<feature type="compositionally biased region" description="Basic and acidic residues" evidence="1">
    <location>
        <begin position="217"/>
        <end position="227"/>
    </location>
</feature>
<keyword evidence="2" id="KW-0472">Membrane</keyword>
<dbReference type="GeneID" id="35436479"/>
<evidence type="ECO:0000313" key="4">
    <source>
        <dbReference type="Proteomes" id="UP000242254"/>
    </source>
</evidence>
<dbReference type="EMBL" id="KZ303848">
    <property type="protein sequence ID" value="PHZ12988.1"/>
    <property type="molecule type" value="Genomic_DNA"/>
</dbReference>
<reference evidence="3 4" key="1">
    <citation type="journal article" date="2016" name="Proc. Natl. Acad. Sci. U.S.A.">
        <title>Lipid metabolic changes in an early divergent fungus govern the establishment of a mutualistic symbiosis with endobacteria.</title>
        <authorList>
            <person name="Lastovetsky O.A."/>
            <person name="Gaspar M.L."/>
            <person name="Mondo S.J."/>
            <person name="LaButti K.M."/>
            <person name="Sandor L."/>
            <person name="Grigoriev I.V."/>
            <person name="Henry S.A."/>
            <person name="Pawlowska T.E."/>
        </authorList>
    </citation>
    <scope>NUCLEOTIDE SEQUENCE [LARGE SCALE GENOMIC DNA]</scope>
    <source>
        <strain evidence="3 4">ATCC 52813</strain>
    </source>
</reference>
<keyword evidence="2" id="KW-0812">Transmembrane</keyword>
<feature type="region of interest" description="Disordered" evidence="1">
    <location>
        <begin position="103"/>
        <end position="126"/>
    </location>
</feature>
<evidence type="ECO:0000256" key="2">
    <source>
        <dbReference type="SAM" id="Phobius"/>
    </source>
</evidence>
<feature type="region of interest" description="Disordered" evidence="1">
    <location>
        <begin position="141"/>
        <end position="161"/>
    </location>
</feature>
<dbReference type="RefSeq" id="XP_023466696.1">
    <property type="nucleotide sequence ID" value="XM_023605489.1"/>
</dbReference>
<protein>
    <submittedName>
        <fullName evidence="3">Uncharacterized protein</fullName>
    </submittedName>
</protein>
<evidence type="ECO:0000313" key="3">
    <source>
        <dbReference type="EMBL" id="PHZ12988.1"/>
    </source>
</evidence>
<gene>
    <name evidence="3" type="ORF">RHIMIDRAFT_127306</name>
</gene>
<sequence>MNNVFSDYPSPIHINLAQVALASSSVSLSATQLGTAASRSAAVVTPTIQASVTPSAVLNKDQHALQPWVISAASLAILAAIGACVILCWAMRHVRKKLLVHGEKDQLESSNSKPSEGKESFFNNNASSMTMVNPTIASVISQSQPTKLHETAKCEPSSPLYEMRPHSSVSLYSKEPLLSSTDALMIADTFRQRMRCPEWQQLQLQRQSVSEEEQDKEEERRRQLGEELLKKELEAEGTLMKKVGKRLANTYQP</sequence>
<feature type="region of interest" description="Disordered" evidence="1">
    <location>
        <begin position="204"/>
        <end position="227"/>
    </location>
</feature>
<name>A0A2G4SW19_RHIZD</name>
<proteinExistence type="predicted"/>
<dbReference type="STRING" id="1340429.A0A2G4SW19"/>
<keyword evidence="2" id="KW-1133">Transmembrane helix</keyword>
<dbReference type="AlphaFoldDB" id="A0A2G4SW19"/>
<dbReference type="Proteomes" id="UP000242254">
    <property type="component" value="Unassembled WGS sequence"/>
</dbReference>
<organism evidence="3 4">
    <name type="scientific">Rhizopus microsporus ATCC 52813</name>
    <dbReference type="NCBI Taxonomy" id="1340429"/>
    <lineage>
        <taxon>Eukaryota</taxon>
        <taxon>Fungi</taxon>
        <taxon>Fungi incertae sedis</taxon>
        <taxon>Mucoromycota</taxon>
        <taxon>Mucoromycotina</taxon>
        <taxon>Mucoromycetes</taxon>
        <taxon>Mucorales</taxon>
        <taxon>Mucorineae</taxon>
        <taxon>Rhizopodaceae</taxon>
        <taxon>Rhizopus</taxon>
    </lineage>
</organism>
<keyword evidence="4" id="KW-1185">Reference proteome</keyword>